<dbReference type="InterPro" id="IPR021443">
    <property type="entry name" value="DUF3093"/>
</dbReference>
<name>K7S4C4_ACIA4</name>
<protein>
    <recommendedName>
        <fullName evidence="4">DUF3093 domain-containing protein</fullName>
    </recommendedName>
</protein>
<dbReference type="GeneID" id="88086001"/>
<keyword evidence="1" id="KW-0472">Membrane</keyword>
<proteinExistence type="predicted"/>
<dbReference type="EMBL" id="CP003493">
    <property type="protein sequence ID" value="AFV89437.1"/>
    <property type="molecule type" value="Genomic_DNA"/>
</dbReference>
<evidence type="ECO:0000313" key="2">
    <source>
        <dbReference type="EMBL" id="AFV89437.1"/>
    </source>
</evidence>
<dbReference type="AlphaFoldDB" id="K7S4C4"/>
<sequence length="178" mass="19283">MASRLPTGSRAAEAAHYTERMWMSWWWWLLLAAVAGSMILAVAAWVPSLPGALACAAIAALSLWAGLAAGRVLIRVDAEGLGVGPNRIEWRWVDRVRGCDAGTMSTILHSGHQVGSFICTRPWIGTGVVLRLADPADPHPAWILSSRHPERLADAIGDHLNRVSEATRPAATIPEERR</sequence>
<organism evidence="2 3">
    <name type="scientific">Acidipropionibacterium acidipropionici (strain ATCC 4875 / DSM 20272 / JCM 6432 / NBRC 12425 / NCIMB 8070 / 4)</name>
    <name type="common">Propionibacterium acidipropionici</name>
    <dbReference type="NCBI Taxonomy" id="1171373"/>
    <lineage>
        <taxon>Bacteria</taxon>
        <taxon>Bacillati</taxon>
        <taxon>Actinomycetota</taxon>
        <taxon>Actinomycetes</taxon>
        <taxon>Propionibacteriales</taxon>
        <taxon>Propionibacteriaceae</taxon>
        <taxon>Acidipropionibacterium</taxon>
    </lineage>
</organism>
<keyword evidence="1" id="KW-0812">Transmembrane</keyword>
<dbReference type="STRING" id="1171373.PACID_16240"/>
<feature type="transmembrane region" description="Helical" evidence="1">
    <location>
        <begin position="25"/>
        <end position="45"/>
    </location>
</feature>
<dbReference type="HOGENOM" id="CLU_109360_1_1_11"/>
<accession>K7S4C4</accession>
<dbReference type="Pfam" id="PF11292">
    <property type="entry name" value="DUF3093"/>
    <property type="match status" value="1"/>
</dbReference>
<dbReference type="Proteomes" id="UP000000214">
    <property type="component" value="Chromosome"/>
</dbReference>
<dbReference type="RefSeq" id="WP_015070342.1">
    <property type="nucleotide sequence ID" value="NC_019395.1"/>
</dbReference>
<keyword evidence="1" id="KW-1133">Transmembrane helix</keyword>
<dbReference type="PATRIC" id="fig|1171373.8.peg.1608"/>
<dbReference type="KEGG" id="pbo:PACID_16240"/>
<evidence type="ECO:0008006" key="4">
    <source>
        <dbReference type="Google" id="ProtNLM"/>
    </source>
</evidence>
<evidence type="ECO:0000256" key="1">
    <source>
        <dbReference type="SAM" id="Phobius"/>
    </source>
</evidence>
<feature type="transmembrane region" description="Helical" evidence="1">
    <location>
        <begin position="51"/>
        <end position="74"/>
    </location>
</feature>
<evidence type="ECO:0000313" key="3">
    <source>
        <dbReference type="Proteomes" id="UP000000214"/>
    </source>
</evidence>
<reference evidence="2 3" key="1">
    <citation type="journal article" date="2012" name="BMC Genomics">
        <title>The genome sequence of Propionibacterium acidipropionici provides insights into its biotechnological and industrial potential.</title>
        <authorList>
            <person name="Parizzi L.P."/>
            <person name="Grassi M.C."/>
            <person name="Llerena L.A."/>
            <person name="Carazzolle M.F."/>
            <person name="Queiroz V.L."/>
            <person name="Lunardi I."/>
            <person name="Zeidler A.F."/>
            <person name="Teixeira P.J."/>
            <person name="Mieczkowski P."/>
            <person name="Rincones J."/>
            <person name="Pereira G.A."/>
        </authorList>
    </citation>
    <scope>NUCLEOTIDE SEQUENCE [LARGE SCALE GENOMIC DNA]</scope>
    <source>
        <strain evidence="3">ATCC 4875 / DSM 20272 / JCM 6432 / NBRC 12425 / NCIMB 8070</strain>
    </source>
</reference>
<gene>
    <name evidence="2" type="ordered locus">PACID_16240</name>
</gene>
<dbReference type="eggNOG" id="ENOG5032Z7M">
    <property type="taxonomic scope" value="Bacteria"/>
</dbReference>